<dbReference type="Proteomes" id="UP000321199">
    <property type="component" value="Chromosome"/>
</dbReference>
<evidence type="ECO:0000313" key="2">
    <source>
        <dbReference type="EMBL" id="QEA14524.1"/>
    </source>
</evidence>
<reference evidence="2 3" key="1">
    <citation type="submission" date="2019-07" db="EMBL/GenBank/DDBJ databases">
        <title>Complete genome sequence of Comamonas sp. NLF 7-7 isolated from livestock.</title>
        <authorList>
            <person name="Kim D.H."/>
            <person name="Kim J.G."/>
        </authorList>
    </citation>
    <scope>NUCLEOTIDE SEQUENCE [LARGE SCALE GENOMIC DNA]</scope>
    <source>
        <strain evidence="2 3">NLF 7-7</strain>
    </source>
</reference>
<dbReference type="EMBL" id="CP042344">
    <property type="protein sequence ID" value="QEA14524.1"/>
    <property type="molecule type" value="Genomic_DNA"/>
</dbReference>
<name>A0A5B8S079_9BURK</name>
<accession>A0A5B8S079</accession>
<keyword evidence="3" id="KW-1185">Reference proteome</keyword>
<proteinExistence type="predicted"/>
<evidence type="ECO:0000256" key="1">
    <source>
        <dbReference type="SAM" id="Coils"/>
    </source>
</evidence>
<feature type="coiled-coil region" evidence="1">
    <location>
        <begin position="115"/>
        <end position="149"/>
    </location>
</feature>
<protein>
    <submittedName>
        <fullName evidence="2">DUF4124 domain-containing protein</fullName>
    </submittedName>
</protein>
<keyword evidence="1" id="KW-0175">Coiled coil</keyword>
<evidence type="ECO:0000313" key="3">
    <source>
        <dbReference type="Proteomes" id="UP000321199"/>
    </source>
</evidence>
<dbReference type="KEGG" id="cof:FOZ74_08545"/>
<organism evidence="2 3">
    <name type="scientific">Comamonas flocculans</name>
    <dbReference type="NCBI Taxonomy" id="2597701"/>
    <lineage>
        <taxon>Bacteria</taxon>
        <taxon>Pseudomonadati</taxon>
        <taxon>Pseudomonadota</taxon>
        <taxon>Betaproteobacteria</taxon>
        <taxon>Burkholderiales</taxon>
        <taxon>Comamonadaceae</taxon>
        <taxon>Comamonas</taxon>
    </lineage>
</organism>
<dbReference type="OrthoDB" id="8895482at2"/>
<dbReference type="AlphaFoldDB" id="A0A5B8S079"/>
<gene>
    <name evidence="2" type="ORF">FOZ74_08545</name>
</gene>
<sequence>MVLAAAVATSALAQAGGGAGLEVYTCIDRSGRKLTSDRFIAECSDREQRVLDASGAERRRIGPVLTEHERAAQEAERRQRAQARAQEIAERRAERVLITRYPDEASHRAQRELTLSQVDEVIEVAQGRIDELRTERKRLDEELEFYNGALYQAPVKLQRQFADNEQAGAEQRRFIVSKQEEKKRINERFDEELAKLRLLWAQQRAAQKALSPKAEKP</sequence>